<dbReference type="InterPro" id="IPR006846">
    <property type="entry name" value="Ribosomal_eS30"/>
</dbReference>
<feature type="compositionally biased region" description="Polar residues" evidence="3">
    <location>
        <begin position="41"/>
        <end position="57"/>
    </location>
</feature>
<keyword evidence="1" id="KW-0689">Ribosomal protein</keyword>
<sequence length="193" mass="22677">MGRMYGTPARSGRVKNYTPHVEKKEKPKKLTGRAKLRKKYNSSLSHNPQNFSINSHYTQEKRKQQKDKHHIKYTKSIQPYRGNPKKYSSYEPPATSKSNPPLLILKNIENDQVSGRLSSKRLRWISLNTKELVSGSLCVPRYVRSKKQNKELSLSISREYKVRTHFQDTNRKWDNLIRTEMIMKKNLKMICNG</sequence>
<reference evidence="4" key="1">
    <citation type="journal article" date="2020" name="J. Eukaryot. Microbiol.">
        <title>De novo Sequencing, Assembly and Annotation of the Transcriptome for the Free-Living Testate Amoeba Arcella intermedia.</title>
        <authorList>
            <person name="Ribeiro G.M."/>
            <person name="Porfirio-Sousa A.L."/>
            <person name="Maurer-Alcala X.X."/>
            <person name="Katz L.A."/>
            <person name="Lahr D.J.G."/>
        </authorList>
    </citation>
    <scope>NUCLEOTIDE SEQUENCE</scope>
</reference>
<accession>A0A6B2LJF3</accession>
<evidence type="ECO:0000256" key="1">
    <source>
        <dbReference type="ARBA" id="ARBA00022980"/>
    </source>
</evidence>
<keyword evidence="2" id="KW-0687">Ribonucleoprotein</keyword>
<dbReference type="EMBL" id="GIBP01008280">
    <property type="protein sequence ID" value="NDV37249.1"/>
    <property type="molecule type" value="Transcribed_RNA"/>
</dbReference>
<dbReference type="Pfam" id="PF04758">
    <property type="entry name" value="Ribosomal_S30"/>
    <property type="match status" value="1"/>
</dbReference>
<feature type="region of interest" description="Disordered" evidence="3">
    <location>
        <begin position="1"/>
        <end position="98"/>
    </location>
</feature>
<dbReference type="AlphaFoldDB" id="A0A6B2LJF3"/>
<protein>
    <submittedName>
        <fullName evidence="4">Uncharacterized protein</fullName>
    </submittedName>
</protein>
<evidence type="ECO:0000256" key="2">
    <source>
        <dbReference type="ARBA" id="ARBA00023274"/>
    </source>
</evidence>
<evidence type="ECO:0000313" key="4">
    <source>
        <dbReference type="EMBL" id="NDV37249.1"/>
    </source>
</evidence>
<name>A0A6B2LJF3_9EUKA</name>
<evidence type="ECO:0000256" key="3">
    <source>
        <dbReference type="SAM" id="MobiDB-lite"/>
    </source>
</evidence>
<dbReference type="GO" id="GO:0003735">
    <property type="term" value="F:structural constituent of ribosome"/>
    <property type="evidence" value="ECO:0007669"/>
    <property type="project" value="InterPro"/>
</dbReference>
<proteinExistence type="predicted"/>
<dbReference type="GO" id="GO:1990904">
    <property type="term" value="C:ribonucleoprotein complex"/>
    <property type="evidence" value="ECO:0007669"/>
    <property type="project" value="UniProtKB-KW"/>
</dbReference>
<feature type="compositionally biased region" description="Basic residues" evidence="3">
    <location>
        <begin position="63"/>
        <end position="73"/>
    </location>
</feature>
<dbReference type="GO" id="GO:0006412">
    <property type="term" value="P:translation"/>
    <property type="evidence" value="ECO:0007669"/>
    <property type="project" value="InterPro"/>
</dbReference>
<organism evidence="4">
    <name type="scientific">Arcella intermedia</name>
    <dbReference type="NCBI Taxonomy" id="1963864"/>
    <lineage>
        <taxon>Eukaryota</taxon>
        <taxon>Amoebozoa</taxon>
        <taxon>Tubulinea</taxon>
        <taxon>Elardia</taxon>
        <taxon>Arcellinida</taxon>
        <taxon>Sphaerothecina</taxon>
        <taxon>Arcellidae</taxon>
        <taxon>Arcella</taxon>
    </lineage>
</organism>
<feature type="compositionally biased region" description="Basic residues" evidence="3">
    <location>
        <begin position="26"/>
        <end position="40"/>
    </location>
</feature>
<dbReference type="GO" id="GO:0005840">
    <property type="term" value="C:ribosome"/>
    <property type="evidence" value="ECO:0007669"/>
    <property type="project" value="UniProtKB-KW"/>
</dbReference>